<dbReference type="Pfam" id="PF08808">
    <property type="entry name" value="RES"/>
    <property type="match status" value="1"/>
</dbReference>
<dbReference type="OrthoDB" id="3256236at2"/>
<proteinExistence type="predicted"/>
<organism evidence="2 3">
    <name type="scientific">Exilibacterium tricleocarpae</name>
    <dbReference type="NCBI Taxonomy" id="2591008"/>
    <lineage>
        <taxon>Bacteria</taxon>
        <taxon>Pseudomonadati</taxon>
        <taxon>Pseudomonadota</taxon>
        <taxon>Gammaproteobacteria</taxon>
        <taxon>Cellvibrionales</taxon>
        <taxon>Cellvibrionaceae</taxon>
        <taxon>Exilibacterium</taxon>
    </lineage>
</organism>
<accession>A0A545TVE1</accession>
<dbReference type="Proteomes" id="UP000319732">
    <property type="component" value="Unassembled WGS sequence"/>
</dbReference>
<feature type="domain" description="RES" evidence="1">
    <location>
        <begin position="33"/>
        <end position="171"/>
    </location>
</feature>
<comment type="caution">
    <text evidence="2">The sequence shown here is derived from an EMBL/GenBank/DDBJ whole genome shotgun (WGS) entry which is preliminary data.</text>
</comment>
<dbReference type="InterPro" id="IPR014914">
    <property type="entry name" value="RES_dom"/>
</dbReference>
<keyword evidence="3" id="KW-1185">Reference proteome</keyword>
<protein>
    <submittedName>
        <fullName evidence="2">RES domain-containing protein</fullName>
    </submittedName>
</protein>
<evidence type="ECO:0000259" key="1">
    <source>
        <dbReference type="SMART" id="SM00953"/>
    </source>
</evidence>
<dbReference type="RefSeq" id="WP_142903848.1">
    <property type="nucleotide sequence ID" value="NZ_ML660091.1"/>
</dbReference>
<gene>
    <name evidence="2" type="ORF">FKG94_08760</name>
</gene>
<reference evidence="2 3" key="1">
    <citation type="submission" date="2019-06" db="EMBL/GenBank/DDBJ databases">
        <title>Whole genome sequence for Cellvibrionaceae sp. R142.</title>
        <authorList>
            <person name="Wang G."/>
        </authorList>
    </citation>
    <scope>NUCLEOTIDE SEQUENCE [LARGE SCALE GENOMIC DNA]</scope>
    <source>
        <strain evidence="2 3">R142</strain>
    </source>
</reference>
<evidence type="ECO:0000313" key="2">
    <source>
        <dbReference type="EMBL" id="TQV81187.1"/>
    </source>
</evidence>
<name>A0A545TVE1_9GAMM</name>
<sequence>MSGSYDPVQISRQLKSFHLTSLYRVTHARHRDTPLGVAVAPSRFSDHRGKFAVLYAADNVACAVWESMIRNRFTRVKRRLLALREVRTRLVVRLAATAALPLVDLRGDGLIRIGAPTAVTHDANHAAGRALATAVQNTLPEAAGFLYQSRFTGHNCAAIFDRAIDKLSVLSVTPLITHPALWTALDDYQVVLAEPSH</sequence>
<dbReference type="SMART" id="SM00953">
    <property type="entry name" value="RES"/>
    <property type="match status" value="1"/>
</dbReference>
<dbReference type="AlphaFoldDB" id="A0A545TVE1"/>
<dbReference type="EMBL" id="VHSG01000008">
    <property type="protein sequence ID" value="TQV81187.1"/>
    <property type="molecule type" value="Genomic_DNA"/>
</dbReference>
<evidence type="ECO:0000313" key="3">
    <source>
        <dbReference type="Proteomes" id="UP000319732"/>
    </source>
</evidence>